<feature type="compositionally biased region" description="Basic and acidic residues" evidence="1">
    <location>
        <begin position="494"/>
        <end position="504"/>
    </location>
</feature>
<feature type="region of interest" description="Disordered" evidence="1">
    <location>
        <begin position="150"/>
        <end position="179"/>
    </location>
</feature>
<evidence type="ECO:0008006" key="4">
    <source>
        <dbReference type="Google" id="ProtNLM"/>
    </source>
</evidence>
<feature type="compositionally biased region" description="Pro residues" evidence="1">
    <location>
        <begin position="163"/>
        <end position="173"/>
    </location>
</feature>
<keyword evidence="3" id="KW-1185">Reference proteome</keyword>
<evidence type="ECO:0000313" key="3">
    <source>
        <dbReference type="Proteomes" id="UP001549920"/>
    </source>
</evidence>
<name>A0ABR3H1C5_LOXSC</name>
<protein>
    <recommendedName>
        <fullName evidence="4">PH domain-containing protein</fullName>
    </recommendedName>
</protein>
<feature type="region of interest" description="Disordered" evidence="1">
    <location>
        <begin position="528"/>
        <end position="585"/>
    </location>
</feature>
<feature type="compositionally biased region" description="Polar residues" evidence="1">
    <location>
        <begin position="397"/>
        <end position="416"/>
    </location>
</feature>
<dbReference type="EMBL" id="JBEUOH010000030">
    <property type="protein sequence ID" value="KAL0858481.1"/>
    <property type="molecule type" value="Genomic_DNA"/>
</dbReference>
<sequence>MSYGHDEGPVYYREIQKNAYLKRIPNESSGSKLRPLGHKKPRLKPMWTLFCVHNGRSPYLEQYPLAESPATLSHKPVWRACLRTARHVTASVKPHSGLEYDFLVDTDHGPVRMIAPDWESMQDWVTTLRNKLHELRILSKGENVYCAAPAAPPPRAAARDPTSPLPPTPPAPPDSRHLEVRPSNLCATEAVPLSIRGLSAILSICPTDISSWDETPSLPSTSQETEPKKSVAKICGQNICLDDSILKRNVDTTDSDEEFFNEIDSDRQATNITVIQVSNKPPHTAIPVLGPETDVFDFNFTQNVTDDTETSFVNIVNTEVNVNCQQTENGYGTVFSNDSEYGHLSLTTTVNLTDDSVKVTDKDGVYERLCMASTSNEATVSRLKRLERVRKSSLPNLEVTSNSESTYEYLYPSQNQDGDRNTRVTVNSESQNGRVEVNSNSNGVTSENAVTVGGNVSFNTRAVRSNVERSHSQNAYDSSPRSRENLRRVQNLSPKRDGRNDKTESTQAKPIWKRGLTELSLLTRLRGIGQRRHSPSGHDQDTDRSGTVPVKVVHRSRPEARVDSTRRRSSSLSNGQSPPTQSPAAALVPLRVRQARILQAEQRRRCAVPAAAPQHTPPALAHHDAQLWIAWWPVGGSRCNGRAGDRLAAVRGTQPRDLHHARQLFKTSPTPIVDILFHRVPLAKIYVLNKRDHESIGIKLDGECNIVSVEAGSPAARAGLPPPGKWAVTEVNNRPLNLLKGGEEEMNRISLHGTEVSVLIQPSALVKKLRAAIKANKNLLSIR</sequence>
<accession>A0ABR3H1C5</accession>
<feature type="region of interest" description="Disordered" evidence="1">
    <location>
        <begin position="397"/>
        <end position="452"/>
    </location>
</feature>
<feature type="region of interest" description="Disordered" evidence="1">
    <location>
        <begin position="464"/>
        <end position="512"/>
    </location>
</feature>
<dbReference type="Proteomes" id="UP001549920">
    <property type="component" value="Unassembled WGS sequence"/>
</dbReference>
<comment type="caution">
    <text evidence="2">The sequence shown here is derived from an EMBL/GenBank/DDBJ whole genome shotgun (WGS) entry which is preliminary data.</text>
</comment>
<proteinExistence type="predicted"/>
<organism evidence="2 3">
    <name type="scientific">Loxostege sticticalis</name>
    <name type="common">Beet webworm moth</name>
    <dbReference type="NCBI Taxonomy" id="481309"/>
    <lineage>
        <taxon>Eukaryota</taxon>
        <taxon>Metazoa</taxon>
        <taxon>Ecdysozoa</taxon>
        <taxon>Arthropoda</taxon>
        <taxon>Hexapoda</taxon>
        <taxon>Insecta</taxon>
        <taxon>Pterygota</taxon>
        <taxon>Neoptera</taxon>
        <taxon>Endopterygota</taxon>
        <taxon>Lepidoptera</taxon>
        <taxon>Glossata</taxon>
        <taxon>Ditrysia</taxon>
        <taxon>Pyraloidea</taxon>
        <taxon>Crambidae</taxon>
        <taxon>Pyraustinae</taxon>
        <taxon>Loxostege</taxon>
    </lineage>
</organism>
<reference evidence="2 3" key="1">
    <citation type="submission" date="2024-06" db="EMBL/GenBank/DDBJ databases">
        <title>A chromosome-level genome assembly of beet webworm, Loxostege sticticalis.</title>
        <authorList>
            <person name="Zhang Y."/>
        </authorList>
    </citation>
    <scope>NUCLEOTIDE SEQUENCE [LARGE SCALE GENOMIC DNA]</scope>
    <source>
        <strain evidence="2">AQ026</strain>
        <tissue evidence="2">Whole body</tissue>
    </source>
</reference>
<feature type="compositionally biased region" description="Basic and acidic residues" evidence="1">
    <location>
        <begin position="556"/>
        <end position="566"/>
    </location>
</feature>
<gene>
    <name evidence="2" type="ORF">ABMA27_012349</name>
</gene>
<evidence type="ECO:0000256" key="1">
    <source>
        <dbReference type="SAM" id="MobiDB-lite"/>
    </source>
</evidence>
<feature type="compositionally biased region" description="Polar residues" evidence="1">
    <location>
        <begin position="423"/>
        <end position="452"/>
    </location>
</feature>
<evidence type="ECO:0000313" key="2">
    <source>
        <dbReference type="EMBL" id="KAL0858481.1"/>
    </source>
</evidence>
<feature type="compositionally biased region" description="Polar residues" evidence="1">
    <location>
        <begin position="570"/>
        <end position="583"/>
    </location>
</feature>